<evidence type="ECO:0000256" key="6">
    <source>
        <dbReference type="ARBA" id="ARBA00022801"/>
    </source>
</evidence>
<dbReference type="CDD" id="cd09274">
    <property type="entry name" value="RNase_HI_RT_Ty3"/>
    <property type="match status" value="1"/>
</dbReference>
<gene>
    <name evidence="11" type="primary">pol</name>
    <name evidence="11" type="ORF">T12_9638</name>
</gene>
<dbReference type="GO" id="GO:0004519">
    <property type="term" value="F:endonuclease activity"/>
    <property type="evidence" value="ECO:0007669"/>
    <property type="project" value="UniProtKB-KW"/>
</dbReference>
<keyword evidence="6" id="KW-0378">Hydrolase</keyword>
<feature type="domain" description="Reverse transcriptase RNase H-like" evidence="9">
    <location>
        <begin position="151"/>
        <end position="254"/>
    </location>
</feature>
<evidence type="ECO:0000256" key="4">
    <source>
        <dbReference type="ARBA" id="ARBA00022722"/>
    </source>
</evidence>
<evidence type="ECO:0000256" key="2">
    <source>
        <dbReference type="ARBA" id="ARBA00022679"/>
    </source>
</evidence>
<evidence type="ECO:0000259" key="9">
    <source>
        <dbReference type="Pfam" id="PF17917"/>
    </source>
</evidence>
<evidence type="ECO:0000256" key="5">
    <source>
        <dbReference type="ARBA" id="ARBA00022759"/>
    </source>
</evidence>
<evidence type="ECO:0000256" key="7">
    <source>
        <dbReference type="ARBA" id="ARBA00022918"/>
    </source>
</evidence>
<keyword evidence="3" id="KW-0548">Nucleotidyltransferase</keyword>
<feature type="compositionally biased region" description="Basic and acidic residues" evidence="8">
    <location>
        <begin position="54"/>
        <end position="64"/>
    </location>
</feature>
<dbReference type="InterPro" id="IPR050951">
    <property type="entry name" value="Retrovirus_Pol_polyprotein"/>
</dbReference>
<dbReference type="GO" id="GO:0003964">
    <property type="term" value="F:RNA-directed DNA polymerase activity"/>
    <property type="evidence" value="ECO:0007669"/>
    <property type="project" value="UniProtKB-KW"/>
</dbReference>
<organism evidence="11 12">
    <name type="scientific">Trichinella patagoniensis</name>
    <dbReference type="NCBI Taxonomy" id="990121"/>
    <lineage>
        <taxon>Eukaryota</taxon>
        <taxon>Metazoa</taxon>
        <taxon>Ecdysozoa</taxon>
        <taxon>Nematoda</taxon>
        <taxon>Enoplea</taxon>
        <taxon>Dorylaimia</taxon>
        <taxon>Trichinellida</taxon>
        <taxon>Trichinellidae</taxon>
        <taxon>Trichinella</taxon>
    </lineage>
</organism>
<dbReference type="PANTHER" id="PTHR37984">
    <property type="entry name" value="PROTEIN CBG26694"/>
    <property type="match status" value="1"/>
</dbReference>
<evidence type="ECO:0000313" key="12">
    <source>
        <dbReference type="Proteomes" id="UP000054783"/>
    </source>
</evidence>
<sequence>MQRPGDLPAADGERVEGVDIQGLLGLFRRHYCLRAHGRGTSGTTGQGAPPLAVHEAEDQAREMPADASKCTLPVPCRNTTRYRDRPGKNSGGARVAQTPVRKRSPAVHGPRFVLSTVCQELCQYRGSSPYADQERLESALYSPPILSHPHFDRPFLLDVDASEDALGAVLSQMNHQGLPVVVAYASRSLSQPEKKYCATRREMLALVWATRRFRPYLYGRTFTARTDHNALRWLRNFREPEGQVARWLERLAEYEFECGAMIPTADAQVAAMTLGPTGRIQEWQEADPELRQIREWLEKRDWPQEPPAGSHMFRSLWSQRDWLTLRDGILCRAWEAPDREEEKMLQVVPRRNIPEVLRAVHNHPTGGHLGVAKTLGRVRQRFYWPPGGLIRRLNRVAATVITE</sequence>
<evidence type="ECO:0000313" key="11">
    <source>
        <dbReference type="EMBL" id="KRY07438.1"/>
    </source>
</evidence>
<evidence type="ECO:0000256" key="8">
    <source>
        <dbReference type="SAM" id="MobiDB-lite"/>
    </source>
</evidence>
<name>A0A0V0Z4V3_9BILA</name>
<keyword evidence="12" id="KW-1185">Reference proteome</keyword>
<dbReference type="Pfam" id="PF17917">
    <property type="entry name" value="RT_RNaseH"/>
    <property type="match status" value="1"/>
</dbReference>
<dbReference type="InterPro" id="IPR041373">
    <property type="entry name" value="RT_RNaseH"/>
</dbReference>
<feature type="region of interest" description="Disordered" evidence="8">
    <location>
        <begin position="39"/>
        <end position="106"/>
    </location>
</feature>
<dbReference type="AlphaFoldDB" id="A0A0V0Z4V3"/>
<keyword evidence="2" id="KW-0808">Transferase</keyword>
<accession>A0A0V0Z4V3</accession>
<dbReference type="Proteomes" id="UP000054783">
    <property type="component" value="Unassembled WGS sequence"/>
</dbReference>
<evidence type="ECO:0000259" key="10">
    <source>
        <dbReference type="Pfam" id="PF17921"/>
    </source>
</evidence>
<dbReference type="PANTHER" id="PTHR37984:SF5">
    <property type="entry name" value="PROTEIN NYNRIN-LIKE"/>
    <property type="match status" value="1"/>
</dbReference>
<dbReference type="FunFam" id="1.10.340.70:FF:000001">
    <property type="entry name" value="Retrovirus-related Pol polyprotein from transposon gypsy-like Protein"/>
    <property type="match status" value="1"/>
</dbReference>
<dbReference type="Gene3D" id="1.10.340.70">
    <property type="match status" value="1"/>
</dbReference>
<dbReference type="Pfam" id="PF17921">
    <property type="entry name" value="Integrase_H2C2"/>
    <property type="match status" value="1"/>
</dbReference>
<dbReference type="Gene3D" id="3.10.20.370">
    <property type="match status" value="1"/>
</dbReference>
<feature type="domain" description="Integrase zinc-binding" evidence="10">
    <location>
        <begin position="348"/>
        <end position="385"/>
    </location>
</feature>
<dbReference type="InterPro" id="IPR043502">
    <property type="entry name" value="DNA/RNA_pol_sf"/>
</dbReference>
<proteinExistence type="predicted"/>
<protein>
    <recommendedName>
        <fullName evidence="1">RNA-directed DNA polymerase</fullName>
        <ecNumber evidence="1">2.7.7.49</ecNumber>
    </recommendedName>
</protein>
<keyword evidence="7" id="KW-0695">RNA-directed DNA polymerase</keyword>
<dbReference type="FunFam" id="3.10.20.370:FF:000001">
    <property type="entry name" value="Retrovirus-related Pol polyprotein from transposon 17.6-like protein"/>
    <property type="match status" value="1"/>
</dbReference>
<reference evidence="11 12" key="1">
    <citation type="submission" date="2015-01" db="EMBL/GenBank/DDBJ databases">
        <title>Evolution of Trichinella species and genotypes.</title>
        <authorList>
            <person name="Korhonen P.K."/>
            <person name="Edoardo P."/>
            <person name="Giuseppe L.R."/>
            <person name="Gasser R.B."/>
        </authorList>
    </citation>
    <scope>NUCLEOTIDE SEQUENCE [LARGE SCALE GENOMIC DNA]</scope>
    <source>
        <strain evidence="11">ISS2496</strain>
    </source>
</reference>
<dbReference type="EMBL" id="JYDQ01000462">
    <property type="protein sequence ID" value="KRY07438.1"/>
    <property type="molecule type" value="Genomic_DNA"/>
</dbReference>
<dbReference type="EC" id="2.7.7.49" evidence="1"/>
<dbReference type="GO" id="GO:0016787">
    <property type="term" value="F:hydrolase activity"/>
    <property type="evidence" value="ECO:0007669"/>
    <property type="project" value="UniProtKB-KW"/>
</dbReference>
<keyword evidence="4" id="KW-0540">Nuclease</keyword>
<comment type="caution">
    <text evidence="11">The sequence shown here is derived from an EMBL/GenBank/DDBJ whole genome shotgun (WGS) entry which is preliminary data.</text>
</comment>
<keyword evidence="5" id="KW-0255">Endonuclease</keyword>
<dbReference type="STRING" id="990121.A0A0V0Z4V3"/>
<dbReference type="SUPFAM" id="SSF56672">
    <property type="entry name" value="DNA/RNA polymerases"/>
    <property type="match status" value="1"/>
</dbReference>
<evidence type="ECO:0000256" key="1">
    <source>
        <dbReference type="ARBA" id="ARBA00012493"/>
    </source>
</evidence>
<dbReference type="InterPro" id="IPR041588">
    <property type="entry name" value="Integrase_H2C2"/>
</dbReference>
<evidence type="ECO:0000256" key="3">
    <source>
        <dbReference type="ARBA" id="ARBA00022695"/>
    </source>
</evidence>